<dbReference type="InterPro" id="IPR025711">
    <property type="entry name" value="PepSY"/>
</dbReference>
<protein>
    <recommendedName>
        <fullName evidence="1">PepSY domain-containing protein</fullName>
    </recommendedName>
</protein>
<sequence>MTVLVLATPVLAQFTDKGDNYLRHNPVPQTTVSFGEIRDSASRKVGGTYVGAQYDHVRQVYKLRFIQNGVAVDVYVDARTGQFIGRGGN</sequence>
<accession>A0A4Y9ERW5</accession>
<dbReference type="OrthoDB" id="7428944at2"/>
<dbReference type="AlphaFoldDB" id="A0A4Y9ERW5"/>
<dbReference type="Pfam" id="PF03413">
    <property type="entry name" value="PepSY"/>
    <property type="match status" value="1"/>
</dbReference>
<reference evidence="2 3" key="1">
    <citation type="submission" date="2019-02" db="EMBL/GenBank/DDBJ databases">
        <title>Polymorphobacter sp. isolated from the lake at the Tibet of China.</title>
        <authorList>
            <person name="Li A."/>
        </authorList>
    </citation>
    <scope>NUCLEOTIDE SEQUENCE [LARGE SCALE GENOMIC DNA]</scope>
    <source>
        <strain evidence="2 3">DJ1R-1</strain>
    </source>
</reference>
<dbReference type="Proteomes" id="UP000297737">
    <property type="component" value="Unassembled WGS sequence"/>
</dbReference>
<dbReference type="EMBL" id="SIHO01000001">
    <property type="protein sequence ID" value="TFU06365.1"/>
    <property type="molecule type" value="Genomic_DNA"/>
</dbReference>
<proteinExistence type="predicted"/>
<name>A0A4Y9ERW5_9SPHN</name>
<evidence type="ECO:0000313" key="2">
    <source>
        <dbReference type="EMBL" id="TFU06365.1"/>
    </source>
</evidence>
<evidence type="ECO:0000313" key="3">
    <source>
        <dbReference type="Proteomes" id="UP000297737"/>
    </source>
</evidence>
<gene>
    <name evidence="2" type="ORF">EUV02_05075</name>
</gene>
<evidence type="ECO:0000259" key="1">
    <source>
        <dbReference type="Pfam" id="PF03413"/>
    </source>
</evidence>
<dbReference type="Gene3D" id="3.10.450.40">
    <property type="match status" value="1"/>
</dbReference>
<feature type="domain" description="PepSY" evidence="1">
    <location>
        <begin position="33"/>
        <end position="85"/>
    </location>
</feature>
<keyword evidence="3" id="KW-1185">Reference proteome</keyword>
<comment type="caution">
    <text evidence="2">The sequence shown here is derived from an EMBL/GenBank/DDBJ whole genome shotgun (WGS) entry which is preliminary data.</text>
</comment>
<organism evidence="2 3">
    <name type="scientific">Glacieibacterium arshaanense</name>
    <dbReference type="NCBI Taxonomy" id="2511025"/>
    <lineage>
        <taxon>Bacteria</taxon>
        <taxon>Pseudomonadati</taxon>
        <taxon>Pseudomonadota</taxon>
        <taxon>Alphaproteobacteria</taxon>
        <taxon>Sphingomonadales</taxon>
        <taxon>Sphingosinicellaceae</taxon>
        <taxon>Glacieibacterium</taxon>
    </lineage>
</organism>